<proteinExistence type="predicted"/>
<dbReference type="PROSITE" id="PS51257">
    <property type="entry name" value="PROKAR_LIPOPROTEIN"/>
    <property type="match status" value="1"/>
</dbReference>
<reference evidence="2" key="1">
    <citation type="submission" date="2016-10" db="EMBL/GenBank/DDBJ databases">
        <authorList>
            <person name="Varghese N."/>
            <person name="Submissions S."/>
        </authorList>
    </citation>
    <scope>NUCLEOTIDE SEQUENCE [LARGE SCALE GENOMIC DNA]</scope>
    <source>
        <strain evidence="2">DSM 23313</strain>
    </source>
</reference>
<dbReference type="RefSeq" id="WP_090406129.1">
    <property type="nucleotide sequence ID" value="NZ_FNDQ01000004.1"/>
</dbReference>
<keyword evidence="2" id="KW-1185">Reference proteome</keyword>
<dbReference type="EMBL" id="FNDQ01000004">
    <property type="protein sequence ID" value="SDH45188.1"/>
    <property type="molecule type" value="Genomic_DNA"/>
</dbReference>
<evidence type="ECO:0008006" key="3">
    <source>
        <dbReference type="Google" id="ProtNLM"/>
    </source>
</evidence>
<accession>A0A1G8CIE8</accession>
<evidence type="ECO:0000313" key="2">
    <source>
        <dbReference type="Proteomes" id="UP000243588"/>
    </source>
</evidence>
<dbReference type="AlphaFoldDB" id="A0A1G8CIE8"/>
<dbReference type="Proteomes" id="UP000243588">
    <property type="component" value="Unassembled WGS sequence"/>
</dbReference>
<protein>
    <recommendedName>
        <fullName evidence="3">Lipoprotein</fullName>
    </recommendedName>
</protein>
<sequence length="280" mass="30991">MKKILFLVLLVVAFVGCSSDDNNKEVLVKQELILGAEKTKITVGDELVFSAVDSEGKVVDAAFYIEDREVKNPVKFDRLGVFYVVAKKEGFKDSNVLKVFVHEEAVEEIPNDKPIFFTLDGEDVDFEIVMLGIATEIVVIDGKNVKVDKVVELENGKLANVYELGPAGDDNAAFLTFYVVNESIVQKDGEIVDYGKRVLPNKNSEIVFEDFFLMGEQNAEVDKSSLKGFELVFEKLIVDKNGVGVGNNGINAEIDVAFSLVSDEHELKFAFNGNVIFSEN</sequence>
<name>A0A1G8CIE8_9FLAO</name>
<evidence type="ECO:0000313" key="1">
    <source>
        <dbReference type="EMBL" id="SDH45188.1"/>
    </source>
</evidence>
<organism evidence="1 2">
    <name type="scientific">Myroides phaeus</name>
    <dbReference type="NCBI Taxonomy" id="702745"/>
    <lineage>
        <taxon>Bacteria</taxon>
        <taxon>Pseudomonadati</taxon>
        <taxon>Bacteroidota</taxon>
        <taxon>Flavobacteriia</taxon>
        <taxon>Flavobacteriales</taxon>
        <taxon>Flavobacteriaceae</taxon>
        <taxon>Myroides</taxon>
    </lineage>
</organism>
<gene>
    <name evidence="1" type="ORF">SAMN05421818_10465</name>
</gene>